<evidence type="ECO:0000256" key="2">
    <source>
        <dbReference type="ARBA" id="ARBA00006555"/>
    </source>
</evidence>
<evidence type="ECO:0000256" key="3">
    <source>
        <dbReference type="ARBA" id="ARBA00022448"/>
    </source>
</evidence>
<comment type="caution">
    <text evidence="13">The sequence shown here is derived from an EMBL/GenBank/DDBJ whole genome shotgun (WGS) entry which is preliminary data.</text>
</comment>
<dbReference type="NCBIfam" id="TIGR01352">
    <property type="entry name" value="tonB_Cterm"/>
    <property type="match status" value="1"/>
</dbReference>
<feature type="domain" description="TonB C-terminal" evidence="12">
    <location>
        <begin position="181"/>
        <end position="276"/>
    </location>
</feature>
<evidence type="ECO:0000256" key="10">
    <source>
        <dbReference type="SAM" id="MobiDB-lite"/>
    </source>
</evidence>
<proteinExistence type="inferred from homology"/>
<dbReference type="InterPro" id="IPR006260">
    <property type="entry name" value="TonB/TolA_C"/>
</dbReference>
<dbReference type="Pfam" id="PF03544">
    <property type="entry name" value="TonB_C"/>
    <property type="match status" value="1"/>
</dbReference>
<dbReference type="InterPro" id="IPR051045">
    <property type="entry name" value="TonB-dependent_transducer"/>
</dbReference>
<gene>
    <name evidence="13" type="ORF">KW868_05165</name>
</gene>
<keyword evidence="9 11" id="KW-0472">Membrane</keyword>
<accession>A0A8X8KCD7</accession>
<dbReference type="GO" id="GO:0098797">
    <property type="term" value="C:plasma membrane protein complex"/>
    <property type="evidence" value="ECO:0007669"/>
    <property type="project" value="TreeGrafter"/>
</dbReference>
<dbReference type="AlphaFoldDB" id="A0A8X8KCD7"/>
<keyword evidence="5" id="KW-0997">Cell inner membrane</keyword>
<feature type="compositionally biased region" description="Polar residues" evidence="10">
    <location>
        <begin position="156"/>
        <end position="166"/>
    </location>
</feature>
<dbReference type="Proteomes" id="UP000887320">
    <property type="component" value="Unassembled WGS sequence"/>
</dbReference>
<evidence type="ECO:0000256" key="7">
    <source>
        <dbReference type="ARBA" id="ARBA00022927"/>
    </source>
</evidence>
<evidence type="ECO:0000256" key="5">
    <source>
        <dbReference type="ARBA" id="ARBA00022519"/>
    </source>
</evidence>
<keyword evidence="6 11" id="KW-0812">Transmembrane</keyword>
<evidence type="ECO:0000256" key="6">
    <source>
        <dbReference type="ARBA" id="ARBA00022692"/>
    </source>
</evidence>
<keyword evidence="7" id="KW-0653">Protein transport</keyword>
<protein>
    <submittedName>
        <fullName evidence="13">TonB family protein</fullName>
    </submittedName>
</protein>
<sequence length="276" mass="30675">MSQSNSPYSLPSSLELKRWIGSFVATVATFTLITLVILWMLNQHPIDVVATSPTAPIVLEIAPLPTSLKHAQPTLQQKLIKQLTATPPINEEKPTPILNVKSSDTTADFKIAEKQTPIERKTPKIPQPKTDDQLQEQRKDGPTNEQNTAKTEDSLETANQKESTAAQNSGSSVSQSTSNTQWQSFVLAKLHKLKHYPNFAQRMNQEDTIMMQITMDSTGKVISSKILKSRGYQALDSEVKALIQRASPFSAPPTELIKNNKIELVVPIEFFIKNSQ</sequence>
<dbReference type="Gene3D" id="3.30.1150.10">
    <property type="match status" value="1"/>
</dbReference>
<dbReference type="SUPFAM" id="SSF74653">
    <property type="entry name" value="TolA/TonB C-terminal domain"/>
    <property type="match status" value="1"/>
</dbReference>
<comment type="subcellular location">
    <subcellularLocation>
        <location evidence="1">Cell inner membrane</location>
        <topology evidence="1">Single-pass membrane protein</topology>
        <orientation evidence="1">Periplasmic side</orientation>
    </subcellularLocation>
</comment>
<feature type="transmembrane region" description="Helical" evidence="11">
    <location>
        <begin position="20"/>
        <end position="41"/>
    </location>
</feature>
<keyword evidence="3" id="KW-0813">Transport</keyword>
<evidence type="ECO:0000256" key="4">
    <source>
        <dbReference type="ARBA" id="ARBA00022475"/>
    </source>
</evidence>
<dbReference type="GO" id="GO:0015031">
    <property type="term" value="P:protein transport"/>
    <property type="evidence" value="ECO:0007669"/>
    <property type="project" value="UniProtKB-KW"/>
</dbReference>
<dbReference type="EMBL" id="JAHWXT010000001">
    <property type="protein sequence ID" value="MCF0263859.1"/>
    <property type="molecule type" value="Genomic_DNA"/>
</dbReference>
<comment type="similarity">
    <text evidence="2">Belongs to the TonB family.</text>
</comment>
<keyword evidence="8 11" id="KW-1133">Transmembrane helix</keyword>
<feature type="compositionally biased region" description="Basic and acidic residues" evidence="10">
    <location>
        <begin position="112"/>
        <end position="122"/>
    </location>
</feature>
<name>A0A8X8KCD7_ACIGI</name>
<keyword evidence="4" id="KW-1003">Cell membrane</keyword>
<dbReference type="GO" id="GO:0031992">
    <property type="term" value="F:energy transducer activity"/>
    <property type="evidence" value="ECO:0007669"/>
    <property type="project" value="TreeGrafter"/>
</dbReference>
<feature type="compositionally biased region" description="Basic and acidic residues" evidence="10">
    <location>
        <begin position="129"/>
        <end position="142"/>
    </location>
</feature>
<evidence type="ECO:0000313" key="13">
    <source>
        <dbReference type="EMBL" id="MCF0263859.1"/>
    </source>
</evidence>
<evidence type="ECO:0000313" key="14">
    <source>
        <dbReference type="Proteomes" id="UP000887320"/>
    </source>
</evidence>
<feature type="region of interest" description="Disordered" evidence="10">
    <location>
        <begin position="112"/>
        <end position="178"/>
    </location>
</feature>
<reference evidence="13" key="1">
    <citation type="submission" date="2021-07" db="EMBL/GenBank/DDBJ databases">
        <authorList>
            <person name="Fernandez M."/>
            <person name="Pereira P."/>
            <person name="Torres Tejerizo G.A."/>
            <person name="Gonzalez P."/>
            <person name="Agostini E."/>
        </authorList>
    </citation>
    <scope>NUCLEOTIDE SEQUENCE</scope>
    <source>
        <strain evidence="13">SFC 500-1A</strain>
    </source>
</reference>
<evidence type="ECO:0000259" key="12">
    <source>
        <dbReference type="PROSITE" id="PS52015"/>
    </source>
</evidence>
<evidence type="ECO:0000256" key="1">
    <source>
        <dbReference type="ARBA" id="ARBA00004383"/>
    </source>
</evidence>
<dbReference type="PANTHER" id="PTHR33446:SF2">
    <property type="entry name" value="PROTEIN TONB"/>
    <property type="match status" value="1"/>
</dbReference>
<evidence type="ECO:0000256" key="8">
    <source>
        <dbReference type="ARBA" id="ARBA00022989"/>
    </source>
</evidence>
<dbReference type="PROSITE" id="PS52015">
    <property type="entry name" value="TONB_CTD"/>
    <property type="match status" value="1"/>
</dbReference>
<evidence type="ECO:0000256" key="9">
    <source>
        <dbReference type="ARBA" id="ARBA00023136"/>
    </source>
</evidence>
<evidence type="ECO:0000256" key="11">
    <source>
        <dbReference type="SAM" id="Phobius"/>
    </source>
</evidence>
<organism evidence="13 14">
    <name type="scientific">Acinetobacter guillouiae</name>
    <name type="common">Acinetobacter genomosp. 11</name>
    <dbReference type="NCBI Taxonomy" id="106649"/>
    <lineage>
        <taxon>Bacteria</taxon>
        <taxon>Pseudomonadati</taxon>
        <taxon>Pseudomonadota</taxon>
        <taxon>Gammaproteobacteria</taxon>
        <taxon>Moraxellales</taxon>
        <taxon>Moraxellaceae</taxon>
        <taxon>Acinetobacter</taxon>
    </lineage>
</organism>
<feature type="compositionally biased region" description="Low complexity" evidence="10">
    <location>
        <begin position="167"/>
        <end position="178"/>
    </location>
</feature>
<dbReference type="InterPro" id="IPR037682">
    <property type="entry name" value="TonB_C"/>
</dbReference>
<feature type="region of interest" description="Disordered" evidence="10">
    <location>
        <begin position="85"/>
        <end position="104"/>
    </location>
</feature>
<dbReference type="RefSeq" id="WP_234622872.1">
    <property type="nucleotide sequence ID" value="NZ_JAHWXT010000001.1"/>
</dbReference>
<dbReference type="PANTHER" id="PTHR33446">
    <property type="entry name" value="PROTEIN TONB-RELATED"/>
    <property type="match status" value="1"/>
</dbReference>
<dbReference type="GO" id="GO:0055085">
    <property type="term" value="P:transmembrane transport"/>
    <property type="evidence" value="ECO:0007669"/>
    <property type="project" value="InterPro"/>
</dbReference>